<evidence type="ECO:0000256" key="1">
    <source>
        <dbReference type="ARBA" id="ARBA00009986"/>
    </source>
</evidence>
<feature type="domain" description="Aldehyde dehydrogenase" evidence="4">
    <location>
        <begin position="23"/>
        <end position="109"/>
    </location>
</feature>
<proteinExistence type="inferred from homology"/>
<name>A0A7Y0AJ61_9FLAO</name>
<dbReference type="Pfam" id="PF00171">
    <property type="entry name" value="Aldedh"/>
    <property type="match status" value="1"/>
</dbReference>
<organism evidence="5 6">
    <name type="scientific">Chryseobacterium antibioticum</name>
    <dbReference type="NCBI Taxonomy" id="2728847"/>
    <lineage>
        <taxon>Bacteria</taxon>
        <taxon>Pseudomonadati</taxon>
        <taxon>Bacteroidota</taxon>
        <taxon>Flavobacteriia</taxon>
        <taxon>Flavobacteriales</taxon>
        <taxon>Weeksellaceae</taxon>
        <taxon>Chryseobacterium group</taxon>
        <taxon>Chryseobacterium</taxon>
    </lineage>
</organism>
<evidence type="ECO:0000259" key="4">
    <source>
        <dbReference type="Pfam" id="PF00171"/>
    </source>
</evidence>
<reference evidence="5 6" key="1">
    <citation type="submission" date="2020-04" db="EMBL/GenBank/DDBJ databases">
        <title>Chryseobacterium sp. RP-3-3 sp. nov., isolated from Jeju soil.</title>
        <authorList>
            <person name="Dahal R.H."/>
        </authorList>
    </citation>
    <scope>NUCLEOTIDE SEQUENCE [LARGE SCALE GENOMIC DNA]</scope>
    <source>
        <strain evidence="5 6">RP-3-3</strain>
    </source>
</reference>
<dbReference type="SUPFAM" id="SSF53720">
    <property type="entry name" value="ALDH-like"/>
    <property type="match status" value="1"/>
</dbReference>
<comment type="caution">
    <text evidence="5">The sequence shown here is derived from an EMBL/GenBank/DDBJ whole genome shotgun (WGS) entry which is preliminary data.</text>
</comment>
<dbReference type="PANTHER" id="PTHR43353:SF5">
    <property type="entry name" value="SUCCINATE-SEMIALDEHYDE DEHYDROGENASE, MITOCHONDRIAL"/>
    <property type="match status" value="1"/>
</dbReference>
<dbReference type="GO" id="GO:0016620">
    <property type="term" value="F:oxidoreductase activity, acting on the aldehyde or oxo group of donors, NAD or NADP as acceptor"/>
    <property type="evidence" value="ECO:0007669"/>
    <property type="project" value="UniProtKB-ARBA"/>
</dbReference>
<protein>
    <submittedName>
        <fullName evidence="5">Aldehyde dehydrogenase family protein</fullName>
    </submittedName>
</protein>
<evidence type="ECO:0000313" key="6">
    <source>
        <dbReference type="Proteomes" id="UP000544054"/>
    </source>
</evidence>
<evidence type="ECO:0000313" key="5">
    <source>
        <dbReference type="EMBL" id="NML68313.1"/>
    </source>
</evidence>
<dbReference type="InterPro" id="IPR016161">
    <property type="entry name" value="Ald_DH/histidinol_DH"/>
</dbReference>
<evidence type="ECO:0000256" key="2">
    <source>
        <dbReference type="ARBA" id="ARBA00023002"/>
    </source>
</evidence>
<dbReference type="Gene3D" id="3.40.605.10">
    <property type="entry name" value="Aldehyde Dehydrogenase, Chain A, domain 1"/>
    <property type="match status" value="1"/>
</dbReference>
<gene>
    <name evidence="5" type="ORF">HHL23_00645</name>
</gene>
<dbReference type="PANTHER" id="PTHR43353">
    <property type="entry name" value="SUCCINATE-SEMIALDEHYDE DEHYDROGENASE, MITOCHONDRIAL"/>
    <property type="match status" value="1"/>
</dbReference>
<dbReference type="InterPro" id="IPR015590">
    <property type="entry name" value="Aldehyde_DH_dom"/>
</dbReference>
<keyword evidence="2" id="KW-0560">Oxidoreductase</keyword>
<dbReference type="Proteomes" id="UP000544054">
    <property type="component" value="Unassembled WGS sequence"/>
</dbReference>
<keyword evidence="6" id="KW-1185">Reference proteome</keyword>
<accession>A0A7Y0AJ61</accession>
<comment type="similarity">
    <text evidence="1">Belongs to the aldehyde dehydrogenase family.</text>
</comment>
<keyword evidence="3" id="KW-0175">Coiled coil</keyword>
<sequence>MRNIRRIDKSYINGEFATIQGTEIFDLINPTNRENIGEVILEDENDTRNAIAAAKEAFKTFSKTSVEERIEILKNLKKTVERREKELIETMILEFGGTRQFCTAGFQNMVGDI</sequence>
<dbReference type="InterPro" id="IPR016162">
    <property type="entry name" value="Ald_DH_N"/>
</dbReference>
<feature type="coiled-coil region" evidence="3">
    <location>
        <begin position="63"/>
        <end position="90"/>
    </location>
</feature>
<evidence type="ECO:0000256" key="3">
    <source>
        <dbReference type="SAM" id="Coils"/>
    </source>
</evidence>
<dbReference type="EMBL" id="JABBGI010000001">
    <property type="protein sequence ID" value="NML68313.1"/>
    <property type="molecule type" value="Genomic_DNA"/>
</dbReference>
<dbReference type="InterPro" id="IPR050740">
    <property type="entry name" value="Aldehyde_DH_Superfamily"/>
</dbReference>
<dbReference type="AlphaFoldDB" id="A0A7Y0AJ61"/>